<reference evidence="1 2" key="1">
    <citation type="journal article" date="2011" name="Int. J. Syst. Evol. Microbiol.">
        <title>Zhongshania antarctica gen. nov., sp. nov. and Zhongshania guokunii sp. nov., gammaproteobacteria respectively isolated from coastal attached (fast) ice and surface seawater of the Antarctic.</title>
        <authorList>
            <person name="Li H.J."/>
            <person name="Zhang X.Y."/>
            <person name="Chen C.X."/>
            <person name="Zhang Y.J."/>
            <person name="Gao Z.M."/>
            <person name="Yu Y."/>
            <person name="Chen X.L."/>
            <person name="Chen B."/>
            <person name="Zhang Y.Z."/>
        </authorList>
    </citation>
    <scope>NUCLEOTIDE SEQUENCE [LARGE SCALE GENOMIC DNA]</scope>
    <source>
        <strain evidence="1 2">R06B22</strain>
    </source>
</reference>
<protein>
    <recommendedName>
        <fullName evidence="3">SnoaL-like domain-containing protein</fullName>
    </recommendedName>
</protein>
<sequence>MANYPEALDHMLAAWNEADAAKVRNHLDKALDSNVRFVDPSIDVTGIEGFEHNIHDVKSKIPGAVYSRSSGVDSQHNFHRYHWAIHQEGQLLLSGFDVTETDEQGKVRCVIGFFGEVPKN</sequence>
<name>A0ABV3U135_9GAMM</name>
<comment type="caution">
    <text evidence="1">The sequence shown here is derived from an EMBL/GenBank/DDBJ whole genome shotgun (WGS) entry which is preliminary data.</text>
</comment>
<dbReference type="Gene3D" id="3.10.450.50">
    <property type="match status" value="1"/>
</dbReference>
<dbReference type="EMBL" id="JBFRYB010000002">
    <property type="protein sequence ID" value="MEX1667190.1"/>
    <property type="molecule type" value="Genomic_DNA"/>
</dbReference>
<dbReference type="InterPro" id="IPR032710">
    <property type="entry name" value="NTF2-like_dom_sf"/>
</dbReference>
<accession>A0ABV3U135</accession>
<organism evidence="1 2">
    <name type="scientific">Zhongshania arctica</name>
    <dbReference type="NCBI Taxonomy" id="3238302"/>
    <lineage>
        <taxon>Bacteria</taxon>
        <taxon>Pseudomonadati</taxon>
        <taxon>Pseudomonadota</taxon>
        <taxon>Gammaproteobacteria</taxon>
        <taxon>Cellvibrionales</taxon>
        <taxon>Spongiibacteraceae</taxon>
        <taxon>Zhongshania</taxon>
    </lineage>
</organism>
<dbReference type="Proteomes" id="UP001557484">
    <property type="component" value="Unassembled WGS sequence"/>
</dbReference>
<dbReference type="SUPFAM" id="SSF54427">
    <property type="entry name" value="NTF2-like"/>
    <property type="match status" value="1"/>
</dbReference>
<gene>
    <name evidence="1" type="ORF">AB4875_16965</name>
</gene>
<evidence type="ECO:0000313" key="2">
    <source>
        <dbReference type="Proteomes" id="UP001557484"/>
    </source>
</evidence>
<evidence type="ECO:0008006" key="3">
    <source>
        <dbReference type="Google" id="ProtNLM"/>
    </source>
</evidence>
<dbReference type="RefSeq" id="WP_368377301.1">
    <property type="nucleotide sequence ID" value="NZ_JBFRYB010000002.1"/>
</dbReference>
<evidence type="ECO:0000313" key="1">
    <source>
        <dbReference type="EMBL" id="MEX1667190.1"/>
    </source>
</evidence>
<keyword evidence="2" id="KW-1185">Reference proteome</keyword>
<proteinExistence type="predicted"/>